<keyword evidence="5" id="KW-1185">Reference proteome</keyword>
<dbReference type="Pfam" id="PF07654">
    <property type="entry name" value="C1-set"/>
    <property type="match status" value="1"/>
</dbReference>
<dbReference type="GeneTree" id="ENSGT00940000153307"/>
<proteinExistence type="predicted"/>
<dbReference type="FunCoup" id="H0XNH3">
    <property type="interactions" value="257"/>
</dbReference>
<dbReference type="InterPro" id="IPR036179">
    <property type="entry name" value="Ig-like_dom_sf"/>
</dbReference>
<evidence type="ECO:0000313" key="5">
    <source>
        <dbReference type="Proteomes" id="UP000005225"/>
    </source>
</evidence>
<gene>
    <name evidence="4" type="primary">LOC100961194</name>
    <name evidence="4" type="synonym">IGLL1</name>
</gene>
<keyword evidence="2" id="KW-0393">Immunoglobulin domain</keyword>
<dbReference type="InterPro" id="IPR003597">
    <property type="entry name" value="Ig_C1-set"/>
</dbReference>
<dbReference type="InParanoid" id="H0XNH3"/>
<accession>H0XNH3</accession>
<dbReference type="SMART" id="SM00407">
    <property type="entry name" value="IGc1"/>
    <property type="match status" value="1"/>
</dbReference>
<keyword evidence="1" id="KW-1015">Disulfide bond</keyword>
<reference evidence="4" key="2">
    <citation type="submission" date="2025-08" db="UniProtKB">
        <authorList>
            <consortium name="Ensembl"/>
        </authorList>
    </citation>
    <scope>IDENTIFICATION</scope>
</reference>
<evidence type="ECO:0000313" key="4">
    <source>
        <dbReference type="Ensembl" id="ENSOGAP00000017664.1"/>
    </source>
</evidence>
<dbReference type="Ensembl" id="ENSOGAT00000033495.1">
    <property type="protein sequence ID" value="ENSOGAP00000017664.1"/>
    <property type="gene ID" value="ENSOGAG00000026994.1"/>
</dbReference>
<evidence type="ECO:0000256" key="2">
    <source>
        <dbReference type="ARBA" id="ARBA00023319"/>
    </source>
</evidence>
<evidence type="ECO:0000259" key="3">
    <source>
        <dbReference type="PROSITE" id="PS50835"/>
    </source>
</evidence>
<dbReference type="EMBL" id="AAQR03184658">
    <property type="status" value="NOT_ANNOTATED_CDS"/>
    <property type="molecule type" value="Genomic_DNA"/>
</dbReference>
<dbReference type="PROSITE" id="PS50835">
    <property type="entry name" value="IG_LIKE"/>
    <property type="match status" value="1"/>
</dbReference>
<dbReference type="PANTHER" id="PTHR19944">
    <property type="entry name" value="MHC CLASS II-RELATED"/>
    <property type="match status" value="1"/>
</dbReference>
<dbReference type="SUPFAM" id="SSF48726">
    <property type="entry name" value="Immunoglobulin"/>
    <property type="match status" value="1"/>
</dbReference>
<dbReference type="Gene3D" id="2.60.40.10">
    <property type="entry name" value="Immunoglobulins"/>
    <property type="match status" value="1"/>
</dbReference>
<protein>
    <submittedName>
        <fullName evidence="4">Immunoglobulin lambda like polypeptide 1</fullName>
    </submittedName>
</protein>
<dbReference type="AlphaFoldDB" id="H0XNH3"/>
<dbReference type="InterPro" id="IPR007110">
    <property type="entry name" value="Ig-like_dom"/>
</dbReference>
<dbReference type="OMA" id="ATITQGM"/>
<dbReference type="HOGENOM" id="CLU_1326019_0_0_1"/>
<dbReference type="PROSITE" id="PS00290">
    <property type="entry name" value="IG_MHC"/>
    <property type="match status" value="1"/>
</dbReference>
<dbReference type="CDD" id="cd07699">
    <property type="entry name" value="IgC1_L"/>
    <property type="match status" value="1"/>
</dbReference>
<dbReference type="STRING" id="30611.ENSOGAP00000017664"/>
<sequence>MRLRTGQVGREAPRGPGPGPRLRWPLMLLGLAVGVPGLLSLTAVPQRRAPGPGAWEGSAPSSLQSPRSSWIRSLLQPSPQGTGSQCWPRGFWLKPQSLGYVFGSGTHLTVLGQPKAAPSVTLFLPSLERFQDSKALLVCLIADFRPGSISVAWKADGSPITQGVETTEPLKQSNGKYVASSYLSLTADQWRGHSRYSCQVTHEGKTEEKTVAPAECA</sequence>
<dbReference type="PANTHER" id="PTHR19944:SF98">
    <property type="entry name" value="IG-LIKE DOMAIN-CONTAINING PROTEIN"/>
    <property type="match status" value="1"/>
</dbReference>
<name>H0XNH3_OTOGA</name>
<dbReference type="InterPro" id="IPR050160">
    <property type="entry name" value="MHC/Immunoglobulin"/>
</dbReference>
<feature type="domain" description="Ig-like" evidence="3">
    <location>
        <begin position="118"/>
        <end position="212"/>
    </location>
</feature>
<dbReference type="InterPro" id="IPR013783">
    <property type="entry name" value="Ig-like_fold"/>
</dbReference>
<reference evidence="5" key="1">
    <citation type="submission" date="2011-03" db="EMBL/GenBank/DDBJ databases">
        <title>Version 3 of the genome sequence of Otolemur garnettii (Bushbaby).</title>
        <authorList>
            <consortium name="The Broad Institute Genome Sequencing Platform"/>
            <person name="Di Palma F."/>
            <person name="Johnson J."/>
            <person name="Lander E.S."/>
            <person name="Lindblad-Toh K."/>
            <person name="Jaffe D.B."/>
            <person name="Gnerre S."/>
            <person name="MacCallum I."/>
            <person name="Przybylski D."/>
            <person name="Ribeiro F.J."/>
            <person name="Burton J.N."/>
            <person name="Walker B.J."/>
            <person name="Sharpe T."/>
            <person name="Hall G."/>
        </authorList>
    </citation>
    <scope>NUCLEOTIDE SEQUENCE [LARGE SCALE GENOMIC DNA]</scope>
</reference>
<dbReference type="FunFam" id="2.60.40.10:FF:000283">
    <property type="entry name" value="Immunoglobulin kappa constant"/>
    <property type="match status" value="1"/>
</dbReference>
<dbReference type="eggNOG" id="ENOG502SS4M">
    <property type="taxonomic scope" value="Eukaryota"/>
</dbReference>
<organism evidence="4 5">
    <name type="scientific">Otolemur garnettii</name>
    <name type="common">Small-eared galago</name>
    <name type="synonym">Garnett's greater bushbaby</name>
    <dbReference type="NCBI Taxonomy" id="30611"/>
    <lineage>
        <taxon>Eukaryota</taxon>
        <taxon>Metazoa</taxon>
        <taxon>Chordata</taxon>
        <taxon>Craniata</taxon>
        <taxon>Vertebrata</taxon>
        <taxon>Euteleostomi</taxon>
        <taxon>Mammalia</taxon>
        <taxon>Eutheria</taxon>
        <taxon>Euarchontoglires</taxon>
        <taxon>Primates</taxon>
        <taxon>Strepsirrhini</taxon>
        <taxon>Lorisiformes</taxon>
        <taxon>Galagidae</taxon>
        <taxon>Otolemur</taxon>
    </lineage>
</organism>
<dbReference type="InterPro" id="IPR003006">
    <property type="entry name" value="Ig/MHC_CS"/>
</dbReference>
<dbReference type="Proteomes" id="UP000005225">
    <property type="component" value="Unassembled WGS sequence"/>
</dbReference>
<reference evidence="4" key="3">
    <citation type="submission" date="2025-09" db="UniProtKB">
        <authorList>
            <consortium name="Ensembl"/>
        </authorList>
    </citation>
    <scope>IDENTIFICATION</scope>
</reference>
<evidence type="ECO:0000256" key="1">
    <source>
        <dbReference type="ARBA" id="ARBA00023157"/>
    </source>
</evidence>